<dbReference type="Proteomes" id="UP000320888">
    <property type="component" value="Unassembled WGS sequence"/>
</dbReference>
<accession>A0A553ZAR6</accession>
<feature type="active site" description="Nucleophile" evidence="1">
    <location>
        <position position="186"/>
    </location>
</feature>
<dbReference type="EMBL" id="VKLS01000201">
    <property type="protein sequence ID" value="TSB38532.1"/>
    <property type="molecule type" value="Genomic_DNA"/>
</dbReference>
<dbReference type="RefSeq" id="WP_143943271.1">
    <property type="nucleotide sequence ID" value="NZ_VKLS01000201.1"/>
</dbReference>
<feature type="active site" description="Charge relay system" evidence="1">
    <location>
        <position position="301"/>
    </location>
</feature>
<keyword evidence="6" id="KW-1185">Reference proteome</keyword>
<feature type="binding site" evidence="2">
    <location>
        <position position="91"/>
    </location>
    <ligand>
        <name>substrate</name>
    </ligand>
</feature>
<evidence type="ECO:0000259" key="4">
    <source>
        <dbReference type="Pfam" id="PF05448"/>
    </source>
</evidence>
<dbReference type="OrthoDB" id="9770528at2"/>
<protein>
    <submittedName>
        <fullName evidence="5">Acetylxylan esterase</fullName>
    </submittedName>
</protein>
<feature type="active site" description="Charge relay system" evidence="1">
    <location>
        <position position="272"/>
    </location>
</feature>
<sequence length="321" mass="34857">MFIDLPLDELRRYRPPLPEPPGFDAFWHRTLTETHAHDLDARFTAVDAGMALLDTYDVEFAGFGGHRIRGWFLAPRGAEGPLPCVVQYLGYGGGRAHPHDWPLWPCAGLATLVMDARGQSGPDRPGDTPDPVGADHPGVPGKMTQGLLAPDTYYYRRLYTDAVRAVEAAGAHPMVDPARIVVSGRSQGGACALAVAGLVPEVAAALIDVPFLTDIRRALEVTEDGPYGELARYFAGERLDIDRALATLDHVDGLNFAARAQTPALFSTGLRDAVTPPSTGFAAYHHYAGPKEQQVWRFNGHEGGGGHQRTEQIRFVRELFG</sequence>
<evidence type="ECO:0000256" key="2">
    <source>
        <dbReference type="PIRSR" id="PIRSR639069-2"/>
    </source>
</evidence>
<dbReference type="InterPro" id="IPR029058">
    <property type="entry name" value="AB_hydrolase_fold"/>
</dbReference>
<evidence type="ECO:0000256" key="3">
    <source>
        <dbReference type="SAM" id="MobiDB-lite"/>
    </source>
</evidence>
<dbReference type="InterPro" id="IPR039069">
    <property type="entry name" value="CE7"/>
</dbReference>
<organism evidence="5 6">
    <name type="scientific">Streptomyces benahoarensis</name>
    <dbReference type="NCBI Taxonomy" id="2595054"/>
    <lineage>
        <taxon>Bacteria</taxon>
        <taxon>Bacillati</taxon>
        <taxon>Actinomycetota</taxon>
        <taxon>Actinomycetes</taxon>
        <taxon>Kitasatosporales</taxon>
        <taxon>Streptomycetaceae</taxon>
        <taxon>Streptomyces</taxon>
    </lineage>
</organism>
<name>A0A553ZAR6_9ACTN</name>
<evidence type="ECO:0000256" key="1">
    <source>
        <dbReference type="PIRSR" id="PIRSR639069-1"/>
    </source>
</evidence>
<dbReference type="PANTHER" id="PTHR40111:SF1">
    <property type="entry name" value="CEPHALOSPORIN-C DEACETYLASE"/>
    <property type="match status" value="1"/>
</dbReference>
<feature type="region of interest" description="Disordered" evidence="3">
    <location>
        <begin position="116"/>
        <end position="141"/>
    </location>
</feature>
<evidence type="ECO:0000313" key="6">
    <source>
        <dbReference type="Proteomes" id="UP000320888"/>
    </source>
</evidence>
<dbReference type="SUPFAM" id="SSF53474">
    <property type="entry name" value="alpha/beta-Hydrolases"/>
    <property type="match status" value="1"/>
</dbReference>
<dbReference type="InterPro" id="IPR008391">
    <property type="entry name" value="AXE1_dom"/>
</dbReference>
<reference evidence="5 6" key="1">
    <citation type="submission" date="2019-07" db="EMBL/GenBank/DDBJ databases">
        <title>Draft genome for Streptomyces benahoarensis MZ03-48.</title>
        <authorList>
            <person name="Gonzalez-Pimentel J.L."/>
        </authorList>
    </citation>
    <scope>NUCLEOTIDE SEQUENCE [LARGE SCALE GENOMIC DNA]</scope>
    <source>
        <strain evidence="5 6">MZ03-48</strain>
    </source>
</reference>
<gene>
    <name evidence="5" type="ORF">FNZ23_16880</name>
</gene>
<dbReference type="PANTHER" id="PTHR40111">
    <property type="entry name" value="CEPHALOSPORIN-C DEACETYLASE"/>
    <property type="match status" value="1"/>
</dbReference>
<dbReference type="GO" id="GO:0005976">
    <property type="term" value="P:polysaccharide metabolic process"/>
    <property type="evidence" value="ECO:0007669"/>
    <property type="project" value="TreeGrafter"/>
</dbReference>
<dbReference type="Gene3D" id="3.40.50.1820">
    <property type="entry name" value="alpha/beta hydrolase"/>
    <property type="match status" value="1"/>
</dbReference>
<proteinExistence type="predicted"/>
<dbReference type="Pfam" id="PF05448">
    <property type="entry name" value="AXE1"/>
    <property type="match status" value="1"/>
</dbReference>
<dbReference type="GO" id="GO:0052689">
    <property type="term" value="F:carboxylic ester hydrolase activity"/>
    <property type="evidence" value="ECO:0007669"/>
    <property type="project" value="TreeGrafter"/>
</dbReference>
<evidence type="ECO:0000313" key="5">
    <source>
        <dbReference type="EMBL" id="TSB38532.1"/>
    </source>
</evidence>
<dbReference type="AlphaFoldDB" id="A0A553ZAR6"/>
<feature type="domain" description="Acetyl xylan esterase" evidence="4">
    <location>
        <begin position="2"/>
        <end position="318"/>
    </location>
</feature>
<comment type="caution">
    <text evidence="5">The sequence shown here is derived from an EMBL/GenBank/DDBJ whole genome shotgun (WGS) entry which is preliminary data.</text>
</comment>